<evidence type="ECO:0000259" key="3">
    <source>
        <dbReference type="PROSITE" id="PS50222"/>
    </source>
</evidence>
<feature type="transmembrane region" description="Helical" evidence="2">
    <location>
        <begin position="173"/>
        <end position="201"/>
    </location>
</feature>
<dbReference type="InterPro" id="IPR007065">
    <property type="entry name" value="HPP"/>
</dbReference>
<keyword evidence="5" id="KW-1185">Reference proteome</keyword>
<proteinExistence type="predicted"/>
<dbReference type="AlphaFoldDB" id="A0A5B8MLL0"/>
<name>A0A5B8MLL0_9CHLO</name>
<dbReference type="InterPro" id="IPR011992">
    <property type="entry name" value="EF-hand-dom_pair"/>
</dbReference>
<keyword evidence="2" id="KW-0812">Transmembrane</keyword>
<evidence type="ECO:0000313" key="5">
    <source>
        <dbReference type="Proteomes" id="UP000316726"/>
    </source>
</evidence>
<evidence type="ECO:0000256" key="1">
    <source>
        <dbReference type="SAM" id="MobiDB-lite"/>
    </source>
</evidence>
<dbReference type="Proteomes" id="UP000316726">
    <property type="component" value="Chromosome 5"/>
</dbReference>
<dbReference type="InterPro" id="IPR058581">
    <property type="entry name" value="TM_HPP"/>
</dbReference>
<dbReference type="Pfam" id="PF04982">
    <property type="entry name" value="TM_HPP"/>
    <property type="match status" value="1"/>
</dbReference>
<keyword evidence="2" id="KW-0472">Membrane</keyword>
<reference evidence="4 5" key="1">
    <citation type="submission" date="2018-07" db="EMBL/GenBank/DDBJ databases">
        <title>The complete nuclear genome of the prasinophyte Chloropicon primus (CCMP1205).</title>
        <authorList>
            <person name="Pombert J.-F."/>
            <person name="Otis C."/>
            <person name="Turmel M."/>
            <person name="Lemieux C."/>
        </authorList>
    </citation>
    <scope>NUCLEOTIDE SEQUENCE [LARGE SCALE GENOMIC DNA]</scope>
    <source>
        <strain evidence="4 5">CCMP1205</strain>
    </source>
</reference>
<feature type="transmembrane region" description="Helical" evidence="2">
    <location>
        <begin position="303"/>
        <end position="322"/>
    </location>
</feature>
<keyword evidence="2" id="KW-1133">Transmembrane helix</keyword>
<evidence type="ECO:0000256" key="2">
    <source>
        <dbReference type="SAM" id="Phobius"/>
    </source>
</evidence>
<dbReference type="EMBL" id="CP031038">
    <property type="protein sequence ID" value="QDZ21201.1"/>
    <property type="molecule type" value="Genomic_DNA"/>
</dbReference>
<feature type="domain" description="EF-hand" evidence="3">
    <location>
        <begin position="90"/>
        <end position="125"/>
    </location>
</feature>
<evidence type="ECO:0000313" key="4">
    <source>
        <dbReference type="EMBL" id="QDZ21201.1"/>
    </source>
</evidence>
<feature type="transmembrane region" description="Helical" evidence="2">
    <location>
        <begin position="207"/>
        <end position="225"/>
    </location>
</feature>
<protein>
    <recommendedName>
        <fullName evidence="3">EF-hand domain-containing protein</fullName>
    </recommendedName>
</protein>
<feature type="compositionally biased region" description="Polar residues" evidence="1">
    <location>
        <begin position="1"/>
        <end position="12"/>
    </location>
</feature>
<dbReference type="GO" id="GO:0005509">
    <property type="term" value="F:calcium ion binding"/>
    <property type="evidence" value="ECO:0007669"/>
    <property type="project" value="InterPro"/>
</dbReference>
<sequence>MNRGSVSFRANNSVGSRSSRPSSSSRTSVLFKPGQVIMTGRGLRFPRAVSVPWFGRRKRRGVVRGGAASTGPAGAGISPQRDLLKGASAEDLRRYEALFHKYSLKSCGVLTLDEFQELMHCEGNADASGSVNWDEAFLREFRGMGPLERLRKVVSVIYDRFVLGKARRGSGQFLLLSALGMFAGVVALCSVCDFMMGWGFFSGFHKLGAPFILGSFGTLSILVFGQPDSANIRVWNGLVGHVTGAACGYLAMRAFGYTTMAKAAAMTATLVCMLWTGAVHPPGGAIALLMVHDTKLQVLGRWYILYPALFGAVVLYLAGFVTNRVKERFGAT</sequence>
<dbReference type="PANTHER" id="PTHR33741:SF5">
    <property type="entry name" value="TRANSMEMBRANE PROTEIN DDB_G0269096-RELATED"/>
    <property type="match status" value="1"/>
</dbReference>
<feature type="transmembrane region" description="Helical" evidence="2">
    <location>
        <begin position="232"/>
        <end position="252"/>
    </location>
</feature>
<accession>A0A5B8MLL0</accession>
<dbReference type="PROSITE" id="PS50222">
    <property type="entry name" value="EF_HAND_2"/>
    <property type="match status" value="1"/>
</dbReference>
<feature type="transmembrane region" description="Helical" evidence="2">
    <location>
        <begin position="264"/>
        <end position="291"/>
    </location>
</feature>
<dbReference type="InterPro" id="IPR002048">
    <property type="entry name" value="EF_hand_dom"/>
</dbReference>
<gene>
    <name evidence="4" type="ORF">A3770_05p37190</name>
</gene>
<feature type="region of interest" description="Disordered" evidence="1">
    <location>
        <begin position="1"/>
        <end position="28"/>
    </location>
</feature>
<dbReference type="SUPFAM" id="SSF47473">
    <property type="entry name" value="EF-hand"/>
    <property type="match status" value="1"/>
</dbReference>
<dbReference type="OrthoDB" id="2016548at2759"/>
<organism evidence="4 5">
    <name type="scientific">Chloropicon primus</name>
    <dbReference type="NCBI Taxonomy" id="1764295"/>
    <lineage>
        <taxon>Eukaryota</taxon>
        <taxon>Viridiplantae</taxon>
        <taxon>Chlorophyta</taxon>
        <taxon>Chloropicophyceae</taxon>
        <taxon>Chloropicales</taxon>
        <taxon>Chloropicaceae</taxon>
        <taxon>Chloropicon</taxon>
    </lineage>
</organism>
<feature type="compositionally biased region" description="Low complexity" evidence="1">
    <location>
        <begin position="13"/>
        <end position="28"/>
    </location>
</feature>
<dbReference type="PANTHER" id="PTHR33741">
    <property type="entry name" value="TRANSMEMBRANE PROTEIN DDB_G0269096-RELATED"/>
    <property type="match status" value="1"/>
</dbReference>